<organism evidence="3 4">
    <name type="scientific">Trichosporon asahii var. asahii (strain ATCC 90039 / CBS 2479 / JCM 2466 / KCTC 7840 / NBRC 103889/ NCYC 2677 / UAMH 7654)</name>
    <name type="common">Yeast</name>
    <dbReference type="NCBI Taxonomy" id="1186058"/>
    <lineage>
        <taxon>Eukaryota</taxon>
        <taxon>Fungi</taxon>
        <taxon>Dikarya</taxon>
        <taxon>Basidiomycota</taxon>
        <taxon>Agaricomycotina</taxon>
        <taxon>Tremellomycetes</taxon>
        <taxon>Trichosporonales</taxon>
        <taxon>Trichosporonaceae</taxon>
        <taxon>Trichosporon</taxon>
    </lineage>
</organism>
<dbReference type="InterPro" id="IPR042277">
    <property type="entry name" value="IST1-like"/>
</dbReference>
<evidence type="ECO:0000256" key="2">
    <source>
        <dbReference type="SAM" id="MobiDB-lite"/>
    </source>
</evidence>
<evidence type="ECO:0000256" key="1">
    <source>
        <dbReference type="ARBA" id="ARBA00005536"/>
    </source>
</evidence>
<dbReference type="InterPro" id="IPR005061">
    <property type="entry name" value="Ist1"/>
</dbReference>
<dbReference type="Proteomes" id="UP000002748">
    <property type="component" value="Unassembled WGS sequence"/>
</dbReference>
<proteinExistence type="inferred from homology"/>
<gene>
    <name evidence="3" type="ORF">A1Q1_04191</name>
</gene>
<accession>J5SR48</accession>
<evidence type="ECO:0000313" key="3">
    <source>
        <dbReference type="EMBL" id="EJT47071.1"/>
    </source>
</evidence>
<dbReference type="HOGENOM" id="CLU_037652_2_0_1"/>
<sequence>MLQWNAPRAKVQIKLSIQRLRTLQEKKLAMAKKSRRDIADLLQKNRTETARLRVEGLIQDDIYVELLELLEARFGLLDASTGETPEASIADAVCAIVYAAPRTELKELQVLRDMLMHKFGRAFALSLQPSDPPPDSVPPRILSKLAVYRPPADLVDAYLGEIARGYGVNYVSALKPGEIEGVEPLDAEIGLDDDDEEGAGRSDGTGGAKEPAQEQSEKTPAPPAPTAPVPAAVPRVVKKSTPEDDLAARFERLKKL</sequence>
<dbReference type="AlphaFoldDB" id="J5SR48"/>
<comment type="similarity">
    <text evidence="1">Belongs to the IST1 family.</text>
</comment>
<dbReference type="RefSeq" id="XP_014178043.1">
    <property type="nucleotide sequence ID" value="XM_014322568.1"/>
</dbReference>
<protein>
    <submittedName>
        <fullName evidence="3">Uncharacterized protein</fullName>
    </submittedName>
</protein>
<dbReference type="GO" id="GO:0015031">
    <property type="term" value="P:protein transport"/>
    <property type="evidence" value="ECO:0007669"/>
    <property type="project" value="InterPro"/>
</dbReference>
<dbReference type="FunFam" id="1.20.1260.60:FF:000002">
    <property type="entry name" value="Vacuolar protein sorting-associated protein IST1"/>
    <property type="match status" value="1"/>
</dbReference>
<dbReference type="Gene3D" id="1.20.1260.60">
    <property type="entry name" value="Vacuolar protein sorting-associated protein Ist1"/>
    <property type="match status" value="1"/>
</dbReference>
<dbReference type="EMBL" id="ALBS01000265">
    <property type="protein sequence ID" value="EJT47071.1"/>
    <property type="molecule type" value="Genomic_DNA"/>
</dbReference>
<dbReference type="KEGG" id="tasa:A1Q1_04191"/>
<dbReference type="VEuPathDB" id="FungiDB:A1Q1_04191"/>
<reference evidence="3 4" key="1">
    <citation type="journal article" date="2012" name="Eukaryot. Cell">
        <title>Draft genome sequence of CBS 2479, the standard type strain of Trichosporon asahii.</title>
        <authorList>
            <person name="Yang R.Y."/>
            <person name="Li H.T."/>
            <person name="Zhu H."/>
            <person name="Zhou G.P."/>
            <person name="Wang M."/>
            <person name="Wang L."/>
        </authorList>
    </citation>
    <scope>NUCLEOTIDE SEQUENCE [LARGE SCALE GENOMIC DNA]</scope>
    <source>
        <strain evidence="4">ATCC 90039 / CBS 2479 / JCM 2466 / KCTC 7840 / NCYC 2677 / UAMH 7654</strain>
    </source>
</reference>
<comment type="caution">
    <text evidence="3">The sequence shown here is derived from an EMBL/GenBank/DDBJ whole genome shotgun (WGS) entry which is preliminary data.</text>
</comment>
<feature type="region of interest" description="Disordered" evidence="2">
    <location>
        <begin position="189"/>
        <end position="244"/>
    </location>
</feature>
<name>J5SR48_TRIAS</name>
<dbReference type="GeneID" id="25987704"/>
<evidence type="ECO:0000313" key="4">
    <source>
        <dbReference type="Proteomes" id="UP000002748"/>
    </source>
</evidence>
<dbReference type="OrthoDB" id="29853at2759"/>
<dbReference type="PANTHER" id="PTHR12161:SF5">
    <property type="entry name" value="IST1 HOMOLOG"/>
    <property type="match status" value="1"/>
</dbReference>
<dbReference type="Pfam" id="PF03398">
    <property type="entry name" value="Ist1"/>
    <property type="match status" value="1"/>
</dbReference>
<dbReference type="PANTHER" id="PTHR12161">
    <property type="entry name" value="IST1 FAMILY MEMBER"/>
    <property type="match status" value="1"/>
</dbReference>